<gene>
    <name evidence="2" type="ORF">TCIL3000_11_11350</name>
</gene>
<dbReference type="VEuPathDB" id="TriTrypDB:TcIL3000.11.11350"/>
<sequence>MNRQRKSSNSNIFLSVYRLLRRRWGIAAFVIASLFCAYMLQESEKSVASTVVEAVTREATLLSDVMHSAKVKGELPTFIILGERLTYVGSVLQRLMVFASEKQEYAPLLIEPAIVEATKIYRESVSTLSIAVSALLQMKTLTAKETESLWFFFAVTSHALCAVMPEYFLAVDDFGTHAEALAKGLRLLMYASNMAGSNATGGRLPLVNCAQHGKETQWVNFCVSSFETPSSLEVRRAAVLEEMIALFPEYAPLRLHYAVSLAMSHQLIGTDSVISLINSEREKLSTRAHIDPHHDSFLSLCKAFVLSTTNITSAAPNVTAVNATDLQTVAHEAVKRLEEIATCNSLFRPFASDGNSSWTAMFRNAGRPDVIDKWQAMKLLSTMKTLKQQFPVGEEISDALPEGFANCSG</sequence>
<dbReference type="AlphaFoldDB" id="G0V1X5"/>
<keyword evidence="1" id="KW-0472">Membrane</keyword>
<feature type="transmembrane region" description="Helical" evidence="1">
    <location>
        <begin position="21"/>
        <end position="40"/>
    </location>
</feature>
<name>G0V1X5_TRYCI</name>
<keyword evidence="1" id="KW-0812">Transmembrane</keyword>
<dbReference type="EMBL" id="HE575324">
    <property type="protein sequence ID" value="CCC95646.1"/>
    <property type="molecule type" value="Genomic_DNA"/>
</dbReference>
<evidence type="ECO:0000256" key="1">
    <source>
        <dbReference type="SAM" id="Phobius"/>
    </source>
</evidence>
<protein>
    <submittedName>
        <fullName evidence="2">Uncharacterized protein TCIL3000_11_11350</fullName>
    </submittedName>
</protein>
<accession>G0V1X5</accession>
<evidence type="ECO:0000313" key="2">
    <source>
        <dbReference type="EMBL" id="CCC95646.1"/>
    </source>
</evidence>
<keyword evidence="1" id="KW-1133">Transmembrane helix</keyword>
<organism evidence="2">
    <name type="scientific">Trypanosoma congolense (strain IL3000)</name>
    <dbReference type="NCBI Taxonomy" id="1068625"/>
    <lineage>
        <taxon>Eukaryota</taxon>
        <taxon>Discoba</taxon>
        <taxon>Euglenozoa</taxon>
        <taxon>Kinetoplastea</taxon>
        <taxon>Metakinetoplastina</taxon>
        <taxon>Trypanosomatida</taxon>
        <taxon>Trypanosomatidae</taxon>
        <taxon>Trypanosoma</taxon>
        <taxon>Nannomonas</taxon>
    </lineage>
</organism>
<proteinExistence type="predicted"/>
<reference evidence="2" key="1">
    <citation type="journal article" date="2012" name="Proc. Natl. Acad. Sci. U.S.A.">
        <title>Antigenic diversity is generated by distinct evolutionary mechanisms in African trypanosome species.</title>
        <authorList>
            <person name="Jackson A.P."/>
            <person name="Berry A."/>
            <person name="Aslett M."/>
            <person name="Allison H.C."/>
            <person name="Burton P."/>
            <person name="Vavrova-Anderson J."/>
            <person name="Brown R."/>
            <person name="Browne H."/>
            <person name="Corton N."/>
            <person name="Hauser H."/>
            <person name="Gamble J."/>
            <person name="Gilderthorp R."/>
            <person name="Marcello L."/>
            <person name="McQuillan J."/>
            <person name="Otto T.D."/>
            <person name="Quail M.A."/>
            <person name="Sanders M.J."/>
            <person name="van Tonder A."/>
            <person name="Ginger M.L."/>
            <person name="Field M.C."/>
            <person name="Barry J.D."/>
            <person name="Hertz-Fowler C."/>
            <person name="Berriman M."/>
        </authorList>
    </citation>
    <scope>NUCLEOTIDE SEQUENCE</scope>
    <source>
        <strain evidence="2">IL3000</strain>
    </source>
</reference>